<reference evidence="1" key="1">
    <citation type="submission" date="2022-07" db="EMBL/GenBank/DDBJ databases">
        <title>Chromosome-level genome of Muraenolepis orangiensis.</title>
        <authorList>
            <person name="Kim J."/>
        </authorList>
    </citation>
    <scope>NUCLEOTIDE SEQUENCE</scope>
    <source>
        <strain evidence="1">KU_S4_2022</strain>
        <tissue evidence="1">Muscle</tissue>
    </source>
</reference>
<protein>
    <submittedName>
        <fullName evidence="1">Uncharacterized protein</fullName>
    </submittedName>
</protein>
<evidence type="ECO:0000313" key="1">
    <source>
        <dbReference type="EMBL" id="KAJ3592246.1"/>
    </source>
</evidence>
<name>A0A9Q0DR83_9TELE</name>
<gene>
    <name evidence="1" type="ORF">NHX12_007374</name>
</gene>
<dbReference type="AlphaFoldDB" id="A0A9Q0DR83"/>
<evidence type="ECO:0000313" key="2">
    <source>
        <dbReference type="Proteomes" id="UP001148018"/>
    </source>
</evidence>
<organism evidence="1 2">
    <name type="scientific">Muraenolepis orangiensis</name>
    <name type="common">Patagonian moray cod</name>
    <dbReference type="NCBI Taxonomy" id="630683"/>
    <lineage>
        <taxon>Eukaryota</taxon>
        <taxon>Metazoa</taxon>
        <taxon>Chordata</taxon>
        <taxon>Craniata</taxon>
        <taxon>Vertebrata</taxon>
        <taxon>Euteleostomi</taxon>
        <taxon>Actinopterygii</taxon>
        <taxon>Neopterygii</taxon>
        <taxon>Teleostei</taxon>
        <taxon>Neoteleostei</taxon>
        <taxon>Acanthomorphata</taxon>
        <taxon>Zeiogadaria</taxon>
        <taxon>Gadariae</taxon>
        <taxon>Gadiformes</taxon>
        <taxon>Muraenolepidoidei</taxon>
        <taxon>Muraenolepididae</taxon>
        <taxon>Muraenolepis</taxon>
    </lineage>
</organism>
<dbReference type="EMBL" id="JANIIK010000113">
    <property type="protein sequence ID" value="KAJ3592246.1"/>
    <property type="molecule type" value="Genomic_DNA"/>
</dbReference>
<keyword evidence="2" id="KW-1185">Reference proteome</keyword>
<accession>A0A9Q0DR83</accession>
<dbReference type="Proteomes" id="UP001148018">
    <property type="component" value="Unassembled WGS sequence"/>
</dbReference>
<comment type="caution">
    <text evidence="1">The sequence shown here is derived from an EMBL/GenBank/DDBJ whole genome shotgun (WGS) entry which is preliminary data.</text>
</comment>
<sequence length="101" mass="10693">MRPAGGRKQSEASALKTRLRGEAKVNAASNTASEIIDIPSQTLPTAQWQMESLSGKRNGSSGAAGLFSPSAWQAVTFLLSGIPPRSHLLSPRHSLRGGKRI</sequence>
<proteinExistence type="predicted"/>